<accession>A0A0F9NVC9</accession>
<dbReference type="EMBL" id="LAZR01003652">
    <property type="protein sequence ID" value="KKN16057.1"/>
    <property type="molecule type" value="Genomic_DNA"/>
</dbReference>
<protein>
    <submittedName>
        <fullName evidence="1">Uncharacterized protein</fullName>
    </submittedName>
</protein>
<comment type="caution">
    <text evidence="1">The sequence shown here is derived from an EMBL/GenBank/DDBJ whole genome shotgun (WGS) entry which is preliminary data.</text>
</comment>
<organism evidence="1">
    <name type="scientific">marine sediment metagenome</name>
    <dbReference type="NCBI Taxonomy" id="412755"/>
    <lineage>
        <taxon>unclassified sequences</taxon>
        <taxon>metagenomes</taxon>
        <taxon>ecological metagenomes</taxon>
    </lineage>
</organism>
<proteinExistence type="predicted"/>
<name>A0A0F9NVC9_9ZZZZ</name>
<gene>
    <name evidence="1" type="ORF">LCGC14_0979830</name>
</gene>
<sequence length="96" mass="11354">MKVKFYTTPRLPRTELKKILGLSLSPKGFYIGICGVAFSFNRLEDWSHGGDDLSWLDGEPWLDGFNVSFTVPWRWWCWQFQRRSERKSEPVRLELG</sequence>
<evidence type="ECO:0000313" key="1">
    <source>
        <dbReference type="EMBL" id="KKN16057.1"/>
    </source>
</evidence>
<reference evidence="1" key="1">
    <citation type="journal article" date="2015" name="Nature">
        <title>Complex archaea that bridge the gap between prokaryotes and eukaryotes.</title>
        <authorList>
            <person name="Spang A."/>
            <person name="Saw J.H."/>
            <person name="Jorgensen S.L."/>
            <person name="Zaremba-Niedzwiedzka K."/>
            <person name="Martijn J."/>
            <person name="Lind A.E."/>
            <person name="van Eijk R."/>
            <person name="Schleper C."/>
            <person name="Guy L."/>
            <person name="Ettema T.J."/>
        </authorList>
    </citation>
    <scope>NUCLEOTIDE SEQUENCE</scope>
</reference>
<dbReference type="AlphaFoldDB" id="A0A0F9NVC9"/>